<dbReference type="PROSITE" id="PS51186">
    <property type="entry name" value="GNAT"/>
    <property type="match status" value="1"/>
</dbReference>
<keyword evidence="3" id="KW-1185">Reference proteome</keyword>
<dbReference type="InterPro" id="IPR000182">
    <property type="entry name" value="GNAT_dom"/>
</dbReference>
<dbReference type="EMBL" id="JAHBOH010000001">
    <property type="protein sequence ID" value="MBT0993680.1"/>
    <property type="molecule type" value="Genomic_DNA"/>
</dbReference>
<gene>
    <name evidence="2" type="ORF">KIN34_05195</name>
</gene>
<accession>A0ABS5TX31</accession>
<dbReference type="CDD" id="cd04301">
    <property type="entry name" value="NAT_SF"/>
    <property type="match status" value="1"/>
</dbReference>
<dbReference type="Pfam" id="PF00583">
    <property type="entry name" value="Acetyltransf_1"/>
    <property type="match status" value="1"/>
</dbReference>
<evidence type="ECO:0000313" key="3">
    <source>
        <dbReference type="Proteomes" id="UP000722125"/>
    </source>
</evidence>
<dbReference type="SUPFAM" id="SSF55729">
    <property type="entry name" value="Acyl-CoA N-acyltransferases (Nat)"/>
    <property type="match status" value="2"/>
</dbReference>
<feature type="domain" description="N-acetyltransferase" evidence="1">
    <location>
        <begin position="2"/>
        <end position="196"/>
    </location>
</feature>
<organism evidence="2 3">
    <name type="scientific">Cellulomonas fulva</name>
    <dbReference type="NCBI Taxonomy" id="2835530"/>
    <lineage>
        <taxon>Bacteria</taxon>
        <taxon>Bacillati</taxon>
        <taxon>Actinomycetota</taxon>
        <taxon>Actinomycetes</taxon>
        <taxon>Micrococcales</taxon>
        <taxon>Cellulomonadaceae</taxon>
        <taxon>Cellulomonas</taxon>
    </lineage>
</organism>
<proteinExistence type="predicted"/>
<dbReference type="Proteomes" id="UP000722125">
    <property type="component" value="Unassembled WGS sequence"/>
</dbReference>
<protein>
    <submittedName>
        <fullName evidence="2">GNAT family N-acetyltransferase</fullName>
    </submittedName>
</protein>
<dbReference type="RefSeq" id="WP_214347639.1">
    <property type="nucleotide sequence ID" value="NZ_JAHBOH010000001.1"/>
</dbReference>
<comment type="caution">
    <text evidence="2">The sequence shown here is derived from an EMBL/GenBank/DDBJ whole genome shotgun (WGS) entry which is preliminary data.</text>
</comment>
<evidence type="ECO:0000259" key="1">
    <source>
        <dbReference type="PROSITE" id="PS51186"/>
    </source>
</evidence>
<reference evidence="2 3" key="1">
    <citation type="submission" date="2021-05" db="EMBL/GenBank/DDBJ databases">
        <title>Description of Cellulomonas sp. DKR-3 sp. nov.</title>
        <authorList>
            <person name="Dahal R.H."/>
            <person name="Chaudhary D.K."/>
        </authorList>
    </citation>
    <scope>NUCLEOTIDE SEQUENCE [LARGE SCALE GENOMIC DNA]</scope>
    <source>
        <strain evidence="2 3">DKR-3</strain>
    </source>
</reference>
<dbReference type="Gene3D" id="3.40.630.30">
    <property type="match status" value="1"/>
</dbReference>
<dbReference type="InterPro" id="IPR016181">
    <property type="entry name" value="Acyl_CoA_acyltransferase"/>
</dbReference>
<name>A0ABS5TX31_9CELL</name>
<sequence length="365" mass="40050">MVSIRKVPRTATATEPAAALLRGYVDVQNELARLTWSGDDYVRTPEEVLAAHDDDGLVVRLVAVDDDAPDEPAPDAVLGTGLVYMPLRDNTSWAYLGVGVRPPHRGRGLGTLLHDAATSIAREHERTTFMAETDHGAEPPEGPGAITAPTGAGRIPADDPGVRFLGSRGWQLEQTSRRSLLRLPVDPDLLERLHRESLAAAGTDYRTVGWDGPVPDAWHDAMARLFAVMSDGTPMAGIEYEQELWDTARVRRRDEEHERRGITSWTTAVQHVPTGDLVGYSVIMAIPPSTTFLHQEDTLVLPEHRGHRLGMLLKTENLRRTVAARPDAERIGTWNAEENDHMLAINIALGFRPSGCGGVFQRKLG</sequence>
<evidence type="ECO:0000313" key="2">
    <source>
        <dbReference type="EMBL" id="MBT0993680.1"/>
    </source>
</evidence>